<reference evidence="5" key="1">
    <citation type="journal article" date="2020" name="Nature">
        <title>Giant virus diversity and host interactions through global metagenomics.</title>
        <authorList>
            <person name="Schulz F."/>
            <person name="Roux S."/>
            <person name="Paez-Espino D."/>
            <person name="Jungbluth S."/>
            <person name="Walsh D.A."/>
            <person name="Denef V.J."/>
            <person name="McMahon K.D."/>
            <person name="Konstantinidis K.T."/>
            <person name="Eloe-Fadrosh E.A."/>
            <person name="Kyrpides N.C."/>
            <person name="Woyke T."/>
        </authorList>
    </citation>
    <scope>NUCLEOTIDE SEQUENCE</scope>
    <source>
        <strain evidence="5">GVMAG-M-3300027833-11</strain>
    </source>
</reference>
<feature type="domain" description="AAA+ ATPase" evidence="4">
    <location>
        <begin position="36"/>
        <end position="161"/>
    </location>
</feature>
<dbReference type="GO" id="GO:0003677">
    <property type="term" value="F:DNA binding"/>
    <property type="evidence" value="ECO:0007669"/>
    <property type="project" value="InterPro"/>
</dbReference>
<dbReference type="GO" id="GO:0005524">
    <property type="term" value="F:ATP binding"/>
    <property type="evidence" value="ECO:0007669"/>
    <property type="project" value="UniProtKB-KW"/>
</dbReference>
<name>A0A6C0LH43_9ZZZZ</name>
<keyword evidence="3" id="KW-0067">ATP-binding</keyword>
<dbReference type="SUPFAM" id="SSF48019">
    <property type="entry name" value="post-AAA+ oligomerization domain-like"/>
    <property type="match status" value="1"/>
</dbReference>
<protein>
    <recommendedName>
        <fullName evidence="4">AAA+ ATPase domain-containing protein</fullName>
    </recommendedName>
</protein>
<dbReference type="InterPro" id="IPR013748">
    <property type="entry name" value="Rep_factorC_C"/>
</dbReference>
<evidence type="ECO:0000256" key="2">
    <source>
        <dbReference type="ARBA" id="ARBA00022741"/>
    </source>
</evidence>
<organism evidence="5">
    <name type="scientific">viral metagenome</name>
    <dbReference type="NCBI Taxonomy" id="1070528"/>
    <lineage>
        <taxon>unclassified sequences</taxon>
        <taxon>metagenomes</taxon>
        <taxon>organismal metagenomes</taxon>
    </lineage>
</organism>
<keyword evidence="2" id="KW-0547">Nucleotide-binding</keyword>
<dbReference type="Gene3D" id="3.40.50.300">
    <property type="entry name" value="P-loop containing nucleotide triphosphate hydrolases"/>
    <property type="match status" value="1"/>
</dbReference>
<evidence type="ECO:0000256" key="3">
    <source>
        <dbReference type="ARBA" id="ARBA00022840"/>
    </source>
</evidence>
<dbReference type="GO" id="GO:0005663">
    <property type="term" value="C:DNA replication factor C complex"/>
    <property type="evidence" value="ECO:0007669"/>
    <property type="project" value="TreeGrafter"/>
</dbReference>
<keyword evidence="1" id="KW-0235">DNA replication</keyword>
<dbReference type="GO" id="GO:0003689">
    <property type="term" value="F:DNA clamp loader activity"/>
    <property type="evidence" value="ECO:0007669"/>
    <property type="project" value="TreeGrafter"/>
</dbReference>
<dbReference type="Pfam" id="PF08542">
    <property type="entry name" value="Rep_fac_C"/>
    <property type="match status" value="1"/>
</dbReference>
<dbReference type="AlphaFoldDB" id="A0A6C0LH43"/>
<dbReference type="InterPro" id="IPR050238">
    <property type="entry name" value="DNA_Rep/Repair_Clamp_Loader"/>
</dbReference>
<dbReference type="InterPro" id="IPR027417">
    <property type="entry name" value="P-loop_NTPase"/>
</dbReference>
<dbReference type="CDD" id="cd00009">
    <property type="entry name" value="AAA"/>
    <property type="match status" value="1"/>
</dbReference>
<evidence type="ECO:0000313" key="5">
    <source>
        <dbReference type="EMBL" id="QHU30259.1"/>
    </source>
</evidence>
<dbReference type="PANTHER" id="PTHR11669">
    <property type="entry name" value="REPLICATION FACTOR C / DNA POLYMERASE III GAMMA-TAU SUBUNIT"/>
    <property type="match status" value="1"/>
</dbReference>
<dbReference type="GO" id="GO:0006261">
    <property type="term" value="P:DNA-templated DNA replication"/>
    <property type="evidence" value="ECO:0007669"/>
    <property type="project" value="TreeGrafter"/>
</dbReference>
<accession>A0A6C0LH43</accession>
<dbReference type="GO" id="GO:0016887">
    <property type="term" value="F:ATP hydrolysis activity"/>
    <property type="evidence" value="ECO:0007669"/>
    <property type="project" value="InterPro"/>
</dbReference>
<dbReference type="PANTHER" id="PTHR11669:SF20">
    <property type="entry name" value="REPLICATION FACTOR C SUBUNIT 4"/>
    <property type="match status" value="1"/>
</dbReference>
<sequence length="321" mass="36771">MELSNPFTFKYRPRTLEDFQMNDDLRNVLHTFIGLEKLNILLVGNSGSGKTSLIHAIINHYYGFDVPSSCENIMSINTLKDQGISYYRNEVRVFCQTSSIIPGKKKILLLDDIDMINEQSQQVFRNCIDKHSHNVAFIASCCNSQKVIDSLQSRMDIVKIFPYGKHDLTRIANFISQLENIIIEPNVIDFITTVCNGSVRILVNYLEKFKLVDTPITIELASELCTNISFKELAWYTECCKSGDLSGALSVINKLVVKGYSVTDVLDNYFTFVKITQLLSEDEKYNIIPYICKYITIFHNLHEDEIELVFFTNNIVNTFCT</sequence>
<dbReference type="Pfam" id="PF00004">
    <property type="entry name" value="AAA"/>
    <property type="match status" value="1"/>
</dbReference>
<evidence type="ECO:0000259" key="4">
    <source>
        <dbReference type="SMART" id="SM00382"/>
    </source>
</evidence>
<dbReference type="SUPFAM" id="SSF52540">
    <property type="entry name" value="P-loop containing nucleoside triphosphate hydrolases"/>
    <property type="match status" value="1"/>
</dbReference>
<dbReference type="EMBL" id="MN740504">
    <property type="protein sequence ID" value="QHU30259.1"/>
    <property type="molecule type" value="Genomic_DNA"/>
</dbReference>
<dbReference type="InterPro" id="IPR003593">
    <property type="entry name" value="AAA+_ATPase"/>
</dbReference>
<dbReference type="GO" id="GO:0006281">
    <property type="term" value="P:DNA repair"/>
    <property type="evidence" value="ECO:0007669"/>
    <property type="project" value="TreeGrafter"/>
</dbReference>
<dbReference type="SMART" id="SM00382">
    <property type="entry name" value="AAA"/>
    <property type="match status" value="1"/>
</dbReference>
<dbReference type="InterPro" id="IPR003959">
    <property type="entry name" value="ATPase_AAA_core"/>
</dbReference>
<evidence type="ECO:0000256" key="1">
    <source>
        <dbReference type="ARBA" id="ARBA00022705"/>
    </source>
</evidence>
<dbReference type="InterPro" id="IPR008921">
    <property type="entry name" value="DNA_pol3_clamp-load_cplx_C"/>
</dbReference>
<proteinExistence type="predicted"/>